<reference evidence="5 6" key="1">
    <citation type="submission" date="2018-11" db="EMBL/GenBank/DDBJ databases">
        <title>Paraburkholderia sp. DHOA04, isolated from soil.</title>
        <authorList>
            <person name="Gao Z.-H."/>
            <person name="Qiu L.-H."/>
            <person name="Fu J.-C."/>
        </authorList>
    </citation>
    <scope>NUCLEOTIDE SEQUENCE [LARGE SCALE GENOMIC DNA]</scope>
    <source>
        <strain evidence="5 6">DHOA04</strain>
    </source>
</reference>
<dbReference type="SUPFAM" id="SSF52317">
    <property type="entry name" value="Class I glutamine amidotransferase-like"/>
    <property type="match status" value="1"/>
</dbReference>
<dbReference type="InterPro" id="IPR002818">
    <property type="entry name" value="DJ-1/PfpI"/>
</dbReference>
<dbReference type="RefSeq" id="WP_124153236.1">
    <property type="nucleotide sequence ID" value="NZ_RQIS01000019.1"/>
</dbReference>
<dbReference type="Pfam" id="PF12833">
    <property type="entry name" value="HTH_18"/>
    <property type="match status" value="1"/>
</dbReference>
<dbReference type="EMBL" id="RQIS01000019">
    <property type="protein sequence ID" value="RQH02202.1"/>
    <property type="molecule type" value="Genomic_DNA"/>
</dbReference>
<dbReference type="InterPro" id="IPR009057">
    <property type="entry name" value="Homeodomain-like_sf"/>
</dbReference>
<dbReference type="PANTHER" id="PTHR43280:SF2">
    <property type="entry name" value="HTH-TYPE TRANSCRIPTIONAL REGULATOR EXSA"/>
    <property type="match status" value="1"/>
</dbReference>
<evidence type="ECO:0000256" key="3">
    <source>
        <dbReference type="ARBA" id="ARBA00023163"/>
    </source>
</evidence>
<feature type="domain" description="HTH araC/xylS-type" evidence="4">
    <location>
        <begin position="224"/>
        <end position="322"/>
    </location>
</feature>
<sequence>MTYAAFEDRDLPATLSAKKFAPGLARQVGLVLFDGFSLLGTGMVAEVLQLANEIAAADDGGEPTYRVWLLSVRGGGIACSSSLELATIAIDAASQLHFDAVYIGGGRSAMQALEDIRLIAWLRRVVATTTEVRAIGHGQRLLEAAGIETARVVPEPPTHVASTADDTPGDDHHEALKSALMMIRRDLGVEIARKVGERALPSISTRLSALFADATRATPADKVWASARWLEENCERPISVGDAAQTFAMSERNYLRCFKLELGVTPSDYLLQVRLELTCQLLVNTDLPVDKVARRCGMRDGDRLSKIFRNRLGVSPTEYRNRHRVHADNVIGQ</sequence>
<dbReference type="GO" id="GO:0003700">
    <property type="term" value="F:DNA-binding transcription factor activity"/>
    <property type="evidence" value="ECO:0007669"/>
    <property type="project" value="InterPro"/>
</dbReference>
<evidence type="ECO:0000313" key="5">
    <source>
        <dbReference type="EMBL" id="RQH02202.1"/>
    </source>
</evidence>
<keyword evidence="1" id="KW-0805">Transcription regulation</keyword>
<keyword evidence="6" id="KW-1185">Reference proteome</keyword>
<keyword evidence="2" id="KW-0238">DNA-binding</keyword>
<dbReference type="SMART" id="SM00342">
    <property type="entry name" value="HTH_ARAC"/>
    <property type="match status" value="1"/>
</dbReference>
<dbReference type="PANTHER" id="PTHR43280">
    <property type="entry name" value="ARAC-FAMILY TRANSCRIPTIONAL REGULATOR"/>
    <property type="match status" value="1"/>
</dbReference>
<protein>
    <submittedName>
        <fullName evidence="5">Helix-turn-helix domain-containing protein</fullName>
    </submittedName>
</protein>
<keyword evidence="3" id="KW-0804">Transcription</keyword>
<name>A0A3N6N070_9BURK</name>
<organism evidence="5 6">
    <name type="scientific">Paraburkholderia dinghuensis</name>
    <dbReference type="NCBI Taxonomy" id="2305225"/>
    <lineage>
        <taxon>Bacteria</taxon>
        <taxon>Pseudomonadati</taxon>
        <taxon>Pseudomonadota</taxon>
        <taxon>Betaproteobacteria</taxon>
        <taxon>Burkholderiales</taxon>
        <taxon>Burkholderiaceae</taxon>
        <taxon>Paraburkholderia</taxon>
    </lineage>
</organism>
<dbReference type="PROSITE" id="PS00041">
    <property type="entry name" value="HTH_ARAC_FAMILY_1"/>
    <property type="match status" value="1"/>
</dbReference>
<dbReference type="InterPro" id="IPR018060">
    <property type="entry name" value="HTH_AraC"/>
</dbReference>
<dbReference type="OrthoDB" id="6831751at2"/>
<comment type="caution">
    <text evidence="5">The sequence shown here is derived from an EMBL/GenBank/DDBJ whole genome shotgun (WGS) entry which is preliminary data.</text>
</comment>
<dbReference type="Pfam" id="PF01965">
    <property type="entry name" value="DJ-1_PfpI"/>
    <property type="match status" value="1"/>
</dbReference>
<dbReference type="Gene3D" id="1.10.10.60">
    <property type="entry name" value="Homeodomain-like"/>
    <property type="match status" value="1"/>
</dbReference>
<evidence type="ECO:0000256" key="2">
    <source>
        <dbReference type="ARBA" id="ARBA00023125"/>
    </source>
</evidence>
<proteinExistence type="predicted"/>
<evidence type="ECO:0000256" key="1">
    <source>
        <dbReference type="ARBA" id="ARBA00023015"/>
    </source>
</evidence>
<dbReference type="Proteomes" id="UP000272778">
    <property type="component" value="Unassembled WGS sequence"/>
</dbReference>
<dbReference type="InterPro" id="IPR029062">
    <property type="entry name" value="Class_I_gatase-like"/>
</dbReference>
<evidence type="ECO:0000259" key="4">
    <source>
        <dbReference type="PROSITE" id="PS01124"/>
    </source>
</evidence>
<dbReference type="AlphaFoldDB" id="A0A3N6N070"/>
<gene>
    <name evidence="5" type="ORF">D1Y85_22235</name>
</gene>
<accession>A0A3N6N070</accession>
<dbReference type="SUPFAM" id="SSF46689">
    <property type="entry name" value="Homeodomain-like"/>
    <property type="match status" value="2"/>
</dbReference>
<dbReference type="GO" id="GO:0043565">
    <property type="term" value="F:sequence-specific DNA binding"/>
    <property type="evidence" value="ECO:0007669"/>
    <property type="project" value="InterPro"/>
</dbReference>
<dbReference type="InterPro" id="IPR018062">
    <property type="entry name" value="HTH_AraC-typ_CS"/>
</dbReference>
<dbReference type="PROSITE" id="PS01124">
    <property type="entry name" value="HTH_ARAC_FAMILY_2"/>
    <property type="match status" value="1"/>
</dbReference>
<evidence type="ECO:0000313" key="6">
    <source>
        <dbReference type="Proteomes" id="UP000272778"/>
    </source>
</evidence>
<dbReference type="Gene3D" id="3.40.50.880">
    <property type="match status" value="1"/>
</dbReference>